<sequence length="344" mass="36556">MSLRRLSLPRRLPAFDFGAEDVGPRGQMRWALGGLAVFAVIAGIVLALYLRPPGTSSYHLELPESGGLVAGDDVRIAGVPVGSVRSMTLADHHVDVTFTVRSRYRLGDLTSVSIRMLTPIGGFYLAVHPEGSKPLTGSIPAERATLPFLLGNLYEKSDAVVTRLDPNALRTALDKAAAVLTESPGAVRSTVEDLESVATVLSKQKTQIENLLALSDEYLRTADDNKDLAVEIIRGYAMLGPQIVAARNDLQVFADGVANLSGLLFDFLGGPYAEKVEPLLPPLEQAGDRGAELLKSVDSMMSSMTATLTGLAKIAGPDGQALIDRSGLTTPRLDVCLPVPGKQC</sequence>
<accession>A0A2S5ZXF1</accession>
<feature type="transmembrane region" description="Helical" evidence="1">
    <location>
        <begin position="30"/>
        <end position="50"/>
    </location>
</feature>
<protein>
    <submittedName>
        <fullName evidence="3">MCE family protein</fullName>
    </submittedName>
</protein>
<dbReference type="EMBL" id="PSZD01000028">
    <property type="protein sequence ID" value="PPJ22668.1"/>
    <property type="molecule type" value="Genomic_DNA"/>
</dbReference>
<feature type="domain" description="Mce/MlaD" evidence="2">
    <location>
        <begin position="55"/>
        <end position="129"/>
    </location>
</feature>
<proteinExistence type="predicted"/>
<keyword evidence="1" id="KW-0472">Membrane</keyword>
<dbReference type="AlphaFoldDB" id="A0A2S5ZXF1"/>
<dbReference type="InterPro" id="IPR003399">
    <property type="entry name" value="Mce/MlaD"/>
</dbReference>
<keyword evidence="4" id="KW-1185">Reference proteome</keyword>
<name>A0A2S5ZXF1_9NOCA</name>
<dbReference type="Proteomes" id="UP000238356">
    <property type="component" value="Unassembled WGS sequence"/>
</dbReference>
<evidence type="ECO:0000313" key="3">
    <source>
        <dbReference type="EMBL" id="PPJ22668.1"/>
    </source>
</evidence>
<dbReference type="RefSeq" id="WP_104364542.1">
    <property type="nucleotide sequence ID" value="NZ_PSYZ01000002.1"/>
</dbReference>
<dbReference type="PANTHER" id="PTHR33371">
    <property type="entry name" value="INTERMEMBRANE PHOSPHOLIPID TRANSPORT SYSTEM BINDING PROTEIN MLAD-RELATED"/>
    <property type="match status" value="1"/>
</dbReference>
<evidence type="ECO:0000313" key="4">
    <source>
        <dbReference type="Proteomes" id="UP000238356"/>
    </source>
</evidence>
<evidence type="ECO:0000259" key="2">
    <source>
        <dbReference type="Pfam" id="PF02470"/>
    </source>
</evidence>
<dbReference type="GO" id="GO:0005576">
    <property type="term" value="C:extracellular region"/>
    <property type="evidence" value="ECO:0007669"/>
    <property type="project" value="TreeGrafter"/>
</dbReference>
<comment type="caution">
    <text evidence="3">The sequence shown here is derived from an EMBL/GenBank/DDBJ whole genome shotgun (WGS) entry which is preliminary data.</text>
</comment>
<evidence type="ECO:0000256" key="1">
    <source>
        <dbReference type="SAM" id="Phobius"/>
    </source>
</evidence>
<dbReference type="InterPro" id="IPR052336">
    <property type="entry name" value="MlaD_Phospholipid_Transporter"/>
</dbReference>
<dbReference type="Pfam" id="PF02470">
    <property type="entry name" value="MlaD"/>
    <property type="match status" value="1"/>
</dbReference>
<keyword evidence="1" id="KW-0812">Transmembrane</keyword>
<reference evidence="3 4" key="1">
    <citation type="submission" date="2018-02" db="EMBL/GenBank/DDBJ databases">
        <title>8 Nocardia nova and 1 Nocardia cyriacigeorgica strain used for evolution to TMP-SMX.</title>
        <authorList>
            <person name="Mehta H."/>
            <person name="Weng J."/>
            <person name="Shamoo Y."/>
        </authorList>
    </citation>
    <scope>NUCLEOTIDE SEQUENCE [LARGE SCALE GENOMIC DNA]</scope>
    <source>
        <strain evidence="3 4">BAA2227</strain>
    </source>
</reference>
<organism evidence="3 4">
    <name type="scientific">Nocardia nova</name>
    <dbReference type="NCBI Taxonomy" id="37330"/>
    <lineage>
        <taxon>Bacteria</taxon>
        <taxon>Bacillati</taxon>
        <taxon>Actinomycetota</taxon>
        <taxon>Actinomycetes</taxon>
        <taxon>Mycobacteriales</taxon>
        <taxon>Nocardiaceae</taxon>
        <taxon>Nocardia</taxon>
    </lineage>
</organism>
<gene>
    <name evidence="3" type="ORF">C5F51_30535</name>
</gene>
<keyword evidence="1" id="KW-1133">Transmembrane helix</keyword>
<dbReference type="PANTHER" id="PTHR33371:SF18">
    <property type="entry name" value="MCE-FAMILY PROTEIN MCE3C"/>
    <property type="match status" value="1"/>
</dbReference>